<evidence type="ECO:0000313" key="3">
    <source>
        <dbReference type="Proteomes" id="UP000076154"/>
    </source>
</evidence>
<dbReference type="OrthoDB" id="2902395at2759"/>
<dbReference type="InParanoid" id="A0A369JSD2"/>
<organism evidence="2 3">
    <name type="scientific">Hypsizygus marmoreus</name>
    <name type="common">White beech mushroom</name>
    <name type="synonym">Agaricus marmoreus</name>
    <dbReference type="NCBI Taxonomy" id="39966"/>
    <lineage>
        <taxon>Eukaryota</taxon>
        <taxon>Fungi</taxon>
        <taxon>Dikarya</taxon>
        <taxon>Basidiomycota</taxon>
        <taxon>Agaricomycotina</taxon>
        <taxon>Agaricomycetes</taxon>
        <taxon>Agaricomycetidae</taxon>
        <taxon>Agaricales</taxon>
        <taxon>Tricholomatineae</taxon>
        <taxon>Lyophyllaceae</taxon>
        <taxon>Hypsizygus</taxon>
    </lineage>
</organism>
<feature type="compositionally biased region" description="Basic and acidic residues" evidence="1">
    <location>
        <begin position="129"/>
        <end position="139"/>
    </location>
</feature>
<feature type="region of interest" description="Disordered" evidence="1">
    <location>
        <begin position="120"/>
        <end position="139"/>
    </location>
</feature>
<evidence type="ECO:0000313" key="2">
    <source>
        <dbReference type="EMBL" id="RDB24130.1"/>
    </source>
</evidence>
<keyword evidence="3" id="KW-1185">Reference proteome</keyword>
<dbReference type="EMBL" id="LUEZ02000045">
    <property type="protein sequence ID" value="RDB24130.1"/>
    <property type="molecule type" value="Genomic_DNA"/>
</dbReference>
<sequence>MDALSTLLAPLASDAKTSRHCVRCHQEYSENTNDNQACKIKHGMSDADGDLHSDYSDTCMITLYCCGKQHLKDEMPTEWCIVASHTTNPEDVMYYDEEEDERDDRGNERVVNCEEFGCMKKRKKPATSSKDKPPAKKIK</sequence>
<evidence type="ECO:0000256" key="1">
    <source>
        <dbReference type="SAM" id="MobiDB-lite"/>
    </source>
</evidence>
<reference evidence="2" key="1">
    <citation type="submission" date="2018-04" db="EMBL/GenBank/DDBJ databases">
        <title>Whole genome sequencing of Hypsizygus marmoreus.</title>
        <authorList>
            <person name="Choi I.-G."/>
            <person name="Min B."/>
            <person name="Kim J.-G."/>
            <person name="Kim S."/>
            <person name="Oh Y.-L."/>
            <person name="Kong W.-S."/>
            <person name="Park H."/>
            <person name="Jeong J."/>
            <person name="Song E.-S."/>
        </authorList>
    </citation>
    <scope>NUCLEOTIDE SEQUENCE [LARGE SCALE GENOMIC DNA]</scope>
    <source>
        <strain evidence="2">51987-8</strain>
    </source>
</reference>
<dbReference type="Proteomes" id="UP000076154">
    <property type="component" value="Unassembled WGS sequence"/>
</dbReference>
<comment type="caution">
    <text evidence="2">The sequence shown here is derived from an EMBL/GenBank/DDBJ whole genome shotgun (WGS) entry which is preliminary data.</text>
</comment>
<dbReference type="AlphaFoldDB" id="A0A369JSD2"/>
<proteinExistence type="predicted"/>
<gene>
    <name evidence="2" type="ORF">Hypma_008665</name>
</gene>
<name>A0A369JSD2_HYPMA</name>
<protein>
    <submittedName>
        <fullName evidence="2">Uncharacterized protein</fullName>
    </submittedName>
</protein>
<accession>A0A369JSD2</accession>